<keyword evidence="2" id="KW-1185">Reference proteome</keyword>
<evidence type="ECO:0000313" key="2">
    <source>
        <dbReference type="Proteomes" id="UP000009079"/>
    </source>
</evidence>
<dbReference type="EMBL" id="CP001463">
    <property type="protein sequence ID" value="ACS89389.1"/>
    <property type="molecule type" value="Genomic_DNA"/>
</dbReference>
<evidence type="ECO:0000313" key="1">
    <source>
        <dbReference type="EMBL" id="ACS89389.1"/>
    </source>
</evidence>
<dbReference type="eggNOG" id="arCOG03830">
    <property type="taxonomic scope" value="Archaea"/>
</dbReference>
<dbReference type="RefSeq" id="WP_015848609.1">
    <property type="nucleotide sequence ID" value="NC_012883.1"/>
</dbReference>
<dbReference type="STRING" id="604354.TSIB_0323"/>
<dbReference type="OrthoDB" id="101914at2157"/>
<gene>
    <name evidence="1" type="ordered locus">TSIB_0323</name>
</gene>
<dbReference type="Proteomes" id="UP000009079">
    <property type="component" value="Chromosome"/>
</dbReference>
<protein>
    <recommendedName>
        <fullName evidence="3">Ribbon-helix-helix protein CopG domain-containing protein</fullName>
    </recommendedName>
</protein>
<dbReference type="GeneID" id="8095296"/>
<evidence type="ECO:0008006" key="3">
    <source>
        <dbReference type="Google" id="ProtNLM"/>
    </source>
</evidence>
<dbReference type="HOGENOM" id="CLU_2766305_0_0_2"/>
<proteinExistence type="predicted"/>
<organism evidence="1 2">
    <name type="scientific">Thermococcus sibiricus (strain DSM 12597 / MM 739)</name>
    <dbReference type="NCBI Taxonomy" id="604354"/>
    <lineage>
        <taxon>Archaea</taxon>
        <taxon>Methanobacteriati</taxon>
        <taxon>Methanobacteriota</taxon>
        <taxon>Thermococci</taxon>
        <taxon>Thermococcales</taxon>
        <taxon>Thermococcaceae</taxon>
        <taxon>Thermococcus</taxon>
    </lineage>
</organism>
<dbReference type="KEGG" id="tsi:TSIB_0323"/>
<reference evidence="1 2" key="1">
    <citation type="journal article" date="2009" name="Appl. Environ. Microbiol.">
        <title>Metabolic versatility and indigenous origin of the archaeon Thermococcus sibiricus, isolated from a siberian oil reservoir, as revealed by genome analysis.</title>
        <authorList>
            <person name="Mardanov A.V."/>
            <person name="Ravin N.V."/>
            <person name="Svetlitchnyi V.A."/>
            <person name="Beletsky A.V."/>
            <person name="Miroshnichenko M.L."/>
            <person name="Bonch-Osmolovskaya E.A."/>
            <person name="Skryabin K.G."/>
        </authorList>
    </citation>
    <scope>NUCLEOTIDE SEQUENCE [LARGE SCALE GENOMIC DNA]</scope>
    <source>
        <strain evidence="2">DSM 12597 / MM 739</strain>
    </source>
</reference>
<dbReference type="AlphaFoldDB" id="C6A194"/>
<sequence length="71" mass="8357">MKTIAVDEETWNTIKKLKAKLDAKSYDQVLRILLETWHTANLGKKIEKISLDDEESEKALDILKKLKEWEE</sequence>
<name>C6A194_THESM</name>
<accession>C6A194</accession>